<keyword evidence="3" id="KW-1185">Reference proteome</keyword>
<dbReference type="KEGG" id="som:SOMG_01422"/>
<protein>
    <submittedName>
        <fullName evidence="2">Schizosaccharomyces specific protein</fullName>
    </submittedName>
</protein>
<dbReference type="GeneID" id="80874904"/>
<dbReference type="EMBL" id="CP115611">
    <property type="protein sequence ID" value="WBW70809.1"/>
    <property type="molecule type" value="Genomic_DNA"/>
</dbReference>
<sequence length="256" mass="29212">MDLSKRKPPPLRLQEARNLMFIDSEKDSSYARSPMSSPTSPWHVSDKLISAIYQELKSPSSPWDKNFSQQSPWLLANSVISHDEDSPLLPVVSPLNLKTGSQSMMSKKRSKVRKQSPTSKLYSKEEGVLHKHPKVVKQRSSLAIDERNSDFRKSGDYSTSSAAGIKSTRQSTAYKNSLRDLEFLEIEDLSSRNKFPIKERENVSTRMSNAYSRFKSAVKDRTNGSTGPKRSKMKKNIQHLGLTEYYGWEHHSCDWL</sequence>
<accession>A0AAE9W7A0</accession>
<feature type="region of interest" description="Disordered" evidence="1">
    <location>
        <begin position="133"/>
        <end position="164"/>
    </location>
</feature>
<dbReference type="RefSeq" id="XP_056035052.1">
    <property type="nucleotide sequence ID" value="XM_056180215.1"/>
</dbReference>
<evidence type="ECO:0000256" key="1">
    <source>
        <dbReference type="SAM" id="MobiDB-lite"/>
    </source>
</evidence>
<evidence type="ECO:0000313" key="2">
    <source>
        <dbReference type="EMBL" id="WBW70809.1"/>
    </source>
</evidence>
<organism evidence="2 3">
    <name type="scientific">Schizosaccharomyces osmophilus</name>
    <dbReference type="NCBI Taxonomy" id="2545709"/>
    <lineage>
        <taxon>Eukaryota</taxon>
        <taxon>Fungi</taxon>
        <taxon>Dikarya</taxon>
        <taxon>Ascomycota</taxon>
        <taxon>Taphrinomycotina</taxon>
        <taxon>Schizosaccharomycetes</taxon>
        <taxon>Schizosaccharomycetales</taxon>
        <taxon>Schizosaccharomycetaceae</taxon>
        <taxon>Schizosaccharomyces</taxon>
    </lineage>
</organism>
<feature type="region of interest" description="Disordered" evidence="1">
    <location>
        <begin position="101"/>
        <end position="120"/>
    </location>
</feature>
<dbReference type="Proteomes" id="UP001212411">
    <property type="component" value="Chromosome 1"/>
</dbReference>
<reference evidence="2 3" key="1">
    <citation type="journal article" date="2023" name="G3 (Bethesda)">
        <title>A high-quality reference genome for the fission yeast Schizosaccharomyces osmophilus.</title>
        <authorList>
            <person name="Jia G.S."/>
            <person name="Zhang W.C."/>
            <person name="Liang Y."/>
            <person name="Liu X.H."/>
            <person name="Rhind N."/>
            <person name="Pidoux A."/>
            <person name="Brysch-Herzberg M."/>
            <person name="Du L.L."/>
        </authorList>
    </citation>
    <scope>NUCLEOTIDE SEQUENCE [LARGE SCALE GENOMIC DNA]</scope>
    <source>
        <strain evidence="2 3">CBS 15793</strain>
    </source>
</reference>
<evidence type="ECO:0000313" key="3">
    <source>
        <dbReference type="Proteomes" id="UP001212411"/>
    </source>
</evidence>
<feature type="compositionally biased region" description="Basic and acidic residues" evidence="1">
    <location>
        <begin position="144"/>
        <end position="155"/>
    </location>
</feature>
<proteinExistence type="predicted"/>
<name>A0AAE9W7A0_9SCHI</name>
<dbReference type="AlphaFoldDB" id="A0AAE9W7A0"/>
<gene>
    <name evidence="2" type="ORF">SOMG_01422</name>
</gene>